<name>A0AAE6WJ85_9LACO</name>
<dbReference type="InterPro" id="IPR036086">
    <property type="entry name" value="ParB/Sulfiredoxin_sf"/>
</dbReference>
<dbReference type="SUPFAM" id="SSF110849">
    <property type="entry name" value="ParB/Sulfiredoxin"/>
    <property type="match status" value="1"/>
</dbReference>
<organism evidence="2 3">
    <name type="scientific">Ligilactobacillus murinus</name>
    <dbReference type="NCBI Taxonomy" id="1622"/>
    <lineage>
        <taxon>Bacteria</taxon>
        <taxon>Bacillati</taxon>
        <taxon>Bacillota</taxon>
        <taxon>Bacilli</taxon>
        <taxon>Lactobacillales</taxon>
        <taxon>Lactobacillaceae</taxon>
        <taxon>Ligilactobacillus</taxon>
    </lineage>
</organism>
<accession>A0AAE6WJ85</accession>
<dbReference type="EMBL" id="CP040852">
    <property type="protein sequence ID" value="QIA90415.1"/>
    <property type="molecule type" value="Genomic_DNA"/>
</dbReference>
<dbReference type="PANTHER" id="PTHR33375">
    <property type="entry name" value="CHROMOSOME-PARTITIONING PROTEIN PARB-RELATED"/>
    <property type="match status" value="1"/>
</dbReference>
<dbReference type="InterPro" id="IPR003115">
    <property type="entry name" value="ParB_N"/>
</dbReference>
<dbReference type="GO" id="GO:0045881">
    <property type="term" value="P:positive regulation of sporulation resulting in formation of a cellular spore"/>
    <property type="evidence" value="ECO:0007669"/>
    <property type="project" value="TreeGrafter"/>
</dbReference>
<evidence type="ECO:0000259" key="1">
    <source>
        <dbReference type="SMART" id="SM00470"/>
    </source>
</evidence>
<gene>
    <name evidence="2" type="ORF">FEE40_09770</name>
</gene>
<dbReference type="Gene3D" id="3.90.1530.10">
    <property type="entry name" value="Conserved hypothetical protein from pyrococcus furiosus pfu- 392566-001, ParB domain"/>
    <property type="match status" value="1"/>
</dbReference>
<evidence type="ECO:0000313" key="2">
    <source>
        <dbReference type="EMBL" id="QIA90415.1"/>
    </source>
</evidence>
<dbReference type="SMART" id="SM00470">
    <property type="entry name" value="ParB"/>
    <property type="match status" value="1"/>
</dbReference>
<proteinExistence type="predicted"/>
<dbReference type="Proteomes" id="UP000463931">
    <property type="component" value="Chromosome"/>
</dbReference>
<dbReference type="CDD" id="cd16402">
    <property type="entry name" value="ParB_N_like_MT"/>
    <property type="match status" value="1"/>
</dbReference>
<protein>
    <submittedName>
        <fullName evidence="2">Chromosome partitioning protein ParB</fullName>
    </submittedName>
</protein>
<evidence type="ECO:0000313" key="3">
    <source>
        <dbReference type="Proteomes" id="UP000463931"/>
    </source>
</evidence>
<dbReference type="PANTHER" id="PTHR33375:SF1">
    <property type="entry name" value="CHROMOSOME-PARTITIONING PROTEIN PARB-RELATED"/>
    <property type="match status" value="1"/>
</dbReference>
<dbReference type="AlphaFoldDB" id="A0AAE6WJ85"/>
<sequence>MNVIEVPIDQIKPYENNPRINDDAVQETANSIKEFGWQQPIVVDKDNVVIVGHTRLKAAKKLKLKKVPVVIADKLSDEQVKAYRLADNKTGELAEWDVKLLQVELDDILNLDMDSFGFETQIEFDPLDEEIPSIDEPKKEEYFEIKCKSCGEVMKIDNQGRICD</sequence>
<feature type="domain" description="ParB-like N-terminal" evidence="1">
    <location>
        <begin position="4"/>
        <end position="89"/>
    </location>
</feature>
<dbReference type="Pfam" id="PF02195">
    <property type="entry name" value="ParB_N"/>
    <property type="match status" value="1"/>
</dbReference>
<dbReference type="RefSeq" id="WP_163587266.1">
    <property type="nucleotide sequence ID" value="NZ_CP040852.1"/>
</dbReference>
<dbReference type="GO" id="GO:0007059">
    <property type="term" value="P:chromosome segregation"/>
    <property type="evidence" value="ECO:0007669"/>
    <property type="project" value="TreeGrafter"/>
</dbReference>
<reference evidence="2 3" key="1">
    <citation type="journal article" date="2019" name="Nat. Med.">
        <title>Preventing dysbiosis of the neonatal mouse intestinal microbiome protects against late-onset sepsis.</title>
        <authorList>
            <person name="Singer J.R."/>
            <person name="Blosser E.G."/>
            <person name="Zindl C.L."/>
            <person name="Silberger D.J."/>
            <person name="Conlan S."/>
            <person name="Laufer V.A."/>
            <person name="DiToro D."/>
            <person name="Deming C."/>
            <person name="Kumar R."/>
            <person name="Morrow C.D."/>
            <person name="Segre J.A."/>
            <person name="Gray M.J."/>
            <person name="Randolph D.A."/>
            <person name="Weaver C.T."/>
        </authorList>
    </citation>
    <scope>NUCLEOTIDE SEQUENCE [LARGE SCALE GENOMIC DNA]</scope>
    <source>
        <strain evidence="2 3">V10</strain>
    </source>
</reference>
<dbReference type="InterPro" id="IPR050336">
    <property type="entry name" value="Chromosome_partition/occlusion"/>
</dbReference>
<dbReference type="GO" id="GO:0005694">
    <property type="term" value="C:chromosome"/>
    <property type="evidence" value="ECO:0007669"/>
    <property type="project" value="TreeGrafter"/>
</dbReference>